<proteinExistence type="inferred from homology"/>
<reference evidence="5 6" key="1">
    <citation type="submission" date="2018-05" db="EMBL/GenBank/DDBJ databases">
        <title>A metagenomic window into the 2 km-deep terrestrial subsurface aquifer revealed taxonomically and functionally diverse microbial community comprising novel uncultured bacterial lineages.</title>
        <authorList>
            <person name="Kadnikov V.V."/>
            <person name="Mardanov A.V."/>
            <person name="Beletsky A.V."/>
            <person name="Banks D."/>
            <person name="Pimenov N.V."/>
            <person name="Frank Y.A."/>
            <person name="Karnachuk O.V."/>
            <person name="Ravin N.V."/>
        </authorList>
    </citation>
    <scope>NUCLEOTIDE SEQUENCE [LARGE SCALE GENOMIC DNA]</scope>
    <source>
        <strain evidence="5">BY</strain>
    </source>
</reference>
<dbReference type="PANTHER" id="PTHR43201">
    <property type="entry name" value="ACYL-COA SYNTHETASE"/>
    <property type="match status" value="1"/>
</dbReference>
<dbReference type="PANTHER" id="PTHR43201:SF5">
    <property type="entry name" value="MEDIUM-CHAIN ACYL-COA LIGASE ACSF2, MITOCHONDRIAL"/>
    <property type="match status" value="1"/>
</dbReference>
<dbReference type="InterPro" id="IPR025110">
    <property type="entry name" value="AMP-bd_C"/>
</dbReference>
<dbReference type="EMBL" id="CP030759">
    <property type="protein sequence ID" value="AXA35971.1"/>
    <property type="molecule type" value="Genomic_DNA"/>
</dbReference>
<accession>A0A2Z4Y433</accession>
<sequence length="458" mass="49384">MVDVLLPRPTPAVITERETVSYDALIERVARRKQFLQSRGISRGARVLVACNHSLATVENLLALFEMEALQIPIAWQTPQKETETLAATASAAYLVRDDDVSQFAGPHAPPSANESRLFPEPPVLGLLSSGSTGTPKLVLRSRSQILAGARIYTQSVGLTSADRILAVLPLEHSYGFHNVVLATMLSGATMILPSMVHPRVALELVQSHNVTLLPAAPVFFDLLVRFAPENVSNLPLRAGISVGTALATRIWQRFTEHFACPLWQSYGTSESGPVALNRNGTLDGERLALGQLCPGVMVSLCPLPEDEHASSILIGEIMVQSPAVALGYDSSVEGGGRFEGDRFYTGDLGELREGVLYFRGRIKTLIAAAGHKVDPAEIEQVLLQHPNVGDAAVVGEPDPDGVEQIKAYVVAGPAVSAVELIEFCSARLAPFKVPRKIEFRDSLPRNAMGKLQKAQLQ</sequence>
<dbReference type="SUPFAM" id="SSF56801">
    <property type="entry name" value="Acetyl-CoA synthetase-like"/>
    <property type="match status" value="1"/>
</dbReference>
<feature type="domain" description="AMP-dependent synthetase/ligase" evidence="3">
    <location>
        <begin position="10"/>
        <end position="329"/>
    </location>
</feature>
<comment type="similarity">
    <text evidence="1">Belongs to the ATP-dependent AMP-binding enzyme family.</text>
</comment>
<dbReference type="Proteomes" id="UP000262583">
    <property type="component" value="Chromosome"/>
</dbReference>
<dbReference type="Pfam" id="PF13193">
    <property type="entry name" value="AMP-binding_C"/>
    <property type="match status" value="1"/>
</dbReference>
<evidence type="ECO:0000259" key="4">
    <source>
        <dbReference type="Pfam" id="PF13193"/>
    </source>
</evidence>
<dbReference type="Gene3D" id="3.30.300.30">
    <property type="match status" value="1"/>
</dbReference>
<protein>
    <submittedName>
        <fullName evidence="5">Long-chain-fatty-acid--CoA ligase</fullName>
    </submittedName>
</protein>
<dbReference type="InterPro" id="IPR045851">
    <property type="entry name" value="AMP-bd_C_sf"/>
</dbReference>
<evidence type="ECO:0000259" key="3">
    <source>
        <dbReference type="Pfam" id="PF00501"/>
    </source>
</evidence>
<evidence type="ECO:0000313" key="6">
    <source>
        <dbReference type="Proteomes" id="UP000262583"/>
    </source>
</evidence>
<evidence type="ECO:0000256" key="2">
    <source>
        <dbReference type="ARBA" id="ARBA00022598"/>
    </source>
</evidence>
<evidence type="ECO:0000313" key="5">
    <source>
        <dbReference type="EMBL" id="AXA35971.1"/>
    </source>
</evidence>
<dbReference type="GO" id="GO:0031956">
    <property type="term" value="F:medium-chain fatty acid-CoA ligase activity"/>
    <property type="evidence" value="ECO:0007669"/>
    <property type="project" value="TreeGrafter"/>
</dbReference>
<dbReference type="AlphaFoldDB" id="A0A2Z4Y433"/>
<dbReference type="GO" id="GO:0006631">
    <property type="term" value="P:fatty acid metabolic process"/>
    <property type="evidence" value="ECO:0007669"/>
    <property type="project" value="TreeGrafter"/>
</dbReference>
<keyword evidence="2 5" id="KW-0436">Ligase</keyword>
<dbReference type="Gene3D" id="3.40.50.12780">
    <property type="entry name" value="N-terminal domain of ligase-like"/>
    <property type="match status" value="1"/>
</dbReference>
<dbReference type="CDD" id="cd04433">
    <property type="entry name" value="AFD_class_I"/>
    <property type="match status" value="1"/>
</dbReference>
<dbReference type="InterPro" id="IPR000873">
    <property type="entry name" value="AMP-dep_synth/lig_dom"/>
</dbReference>
<name>A0A2Z4Y433_SUMC1</name>
<dbReference type="KEGG" id="schv:BRCON_1194"/>
<dbReference type="InterPro" id="IPR042099">
    <property type="entry name" value="ANL_N_sf"/>
</dbReference>
<organism evidence="5 6">
    <name type="scientific">Sumerlaea chitinivorans</name>
    <dbReference type="NCBI Taxonomy" id="2250252"/>
    <lineage>
        <taxon>Bacteria</taxon>
        <taxon>Candidatus Sumerlaeota</taxon>
        <taxon>Candidatus Sumerlaeia</taxon>
        <taxon>Candidatus Sumerlaeales</taxon>
        <taxon>Candidatus Sumerlaeaceae</taxon>
        <taxon>Candidatus Sumerlaea</taxon>
    </lineage>
</organism>
<evidence type="ECO:0000256" key="1">
    <source>
        <dbReference type="ARBA" id="ARBA00006432"/>
    </source>
</evidence>
<feature type="domain" description="AMP-binding enzyme C-terminal" evidence="4">
    <location>
        <begin position="378"/>
        <end position="451"/>
    </location>
</feature>
<dbReference type="Pfam" id="PF00501">
    <property type="entry name" value="AMP-binding"/>
    <property type="match status" value="1"/>
</dbReference>
<gene>
    <name evidence="5" type="ORF">BRCON_1194</name>
</gene>